<evidence type="ECO:0000313" key="3">
    <source>
        <dbReference type="EMBL" id="EUA48138.1"/>
    </source>
</evidence>
<reference evidence="3 4" key="1">
    <citation type="submission" date="2013-12" db="EMBL/GenBank/DDBJ databases">
        <authorList>
            <person name="Madinger N."/>
            <person name="Lenaerts A."/>
            <person name="Ordway D."/>
            <person name="DeGroote M.A."/>
            <person name="Parker T."/>
            <person name="Sizemore C."/>
            <person name="Tallon L.J."/>
            <person name="Sadzewicz L.K."/>
            <person name="Sengamalay N."/>
            <person name="Fraser C.M."/>
            <person name="Hine E."/>
            <person name="Shefchek K.A."/>
            <person name="Das S.P."/>
            <person name="Tettelin H."/>
        </authorList>
    </citation>
    <scope>NUCLEOTIDE SEQUENCE [LARGE SCALE GENOMIC DNA]</scope>
    <source>
        <strain evidence="3 4">21</strain>
    </source>
</reference>
<dbReference type="Proteomes" id="UP000020103">
    <property type="component" value="Unassembled WGS sequence"/>
</dbReference>
<accession>A0A829Q780</accession>
<feature type="region of interest" description="Disordered" evidence="1">
    <location>
        <begin position="154"/>
        <end position="186"/>
    </location>
</feature>
<feature type="chain" id="PRO_5032421531" evidence="2">
    <location>
        <begin position="28"/>
        <end position="258"/>
    </location>
</feature>
<proteinExistence type="predicted"/>
<comment type="caution">
    <text evidence="3">The sequence shown here is derived from an EMBL/GenBank/DDBJ whole genome shotgun (WGS) entry which is preliminary data.</text>
</comment>
<evidence type="ECO:0000256" key="1">
    <source>
        <dbReference type="SAM" id="MobiDB-lite"/>
    </source>
</evidence>
<protein>
    <submittedName>
        <fullName evidence="3">Putative lipoprotein</fullName>
    </submittedName>
</protein>
<gene>
    <name evidence="3" type="ORF">I543_1479</name>
</gene>
<feature type="region of interest" description="Disordered" evidence="1">
    <location>
        <begin position="28"/>
        <end position="52"/>
    </location>
</feature>
<organism evidence="3 4">
    <name type="scientific">Mycobacteroides abscessus 21</name>
    <dbReference type="NCBI Taxonomy" id="1299324"/>
    <lineage>
        <taxon>Bacteria</taxon>
        <taxon>Bacillati</taxon>
        <taxon>Actinomycetota</taxon>
        <taxon>Actinomycetes</taxon>
        <taxon>Mycobacteriales</taxon>
        <taxon>Mycobacteriaceae</taxon>
        <taxon>Mycobacteroides</taxon>
        <taxon>Mycobacteroides abscessus</taxon>
    </lineage>
</organism>
<dbReference type="EMBL" id="JAOF01000001">
    <property type="protein sequence ID" value="EUA48138.1"/>
    <property type="molecule type" value="Genomic_DNA"/>
</dbReference>
<feature type="signal peptide" evidence="2">
    <location>
        <begin position="1"/>
        <end position="27"/>
    </location>
</feature>
<evidence type="ECO:0000313" key="4">
    <source>
        <dbReference type="Proteomes" id="UP000020103"/>
    </source>
</evidence>
<sequence>MAARRLYVAIIGTLGLCLSVVSCGAQAPDSSGGSRPPQHAKAHQTGSAPADKRTDAYCAQNHDANCAAGTYLGPHAAPGAGAGYWDNNGNPVDGGPVGADGSTGNNVSQEYCARNEDPACPAGSYVGAKAIKNPDGSSNYVPCEGTICTNPNHGAADEAGGWDSQGQPVNGGPKGADGSTGNNVSQEYCARNEDPACPAGSYVGPKAIKNPDGSSNYVPCEGTICTNPNHGGGDDTGVPGDADSSNPSGAGQDSPSGQ</sequence>
<dbReference type="AlphaFoldDB" id="A0A829Q780"/>
<keyword evidence="2" id="KW-0732">Signal</keyword>
<keyword evidence="3" id="KW-0449">Lipoprotein</keyword>
<name>A0A829Q780_9MYCO</name>
<dbReference type="PROSITE" id="PS51257">
    <property type="entry name" value="PROKAR_LIPOPROTEIN"/>
    <property type="match status" value="1"/>
</dbReference>
<feature type="compositionally biased region" description="Polar residues" evidence="1">
    <location>
        <begin position="243"/>
        <end position="258"/>
    </location>
</feature>
<feature type="region of interest" description="Disordered" evidence="1">
    <location>
        <begin position="219"/>
        <end position="258"/>
    </location>
</feature>
<evidence type="ECO:0000256" key="2">
    <source>
        <dbReference type="SAM" id="SignalP"/>
    </source>
</evidence>